<dbReference type="Gene3D" id="1.20.1420.60">
    <property type="match status" value="1"/>
</dbReference>
<evidence type="ECO:0000259" key="1">
    <source>
        <dbReference type="Pfam" id="PF14300"/>
    </source>
</evidence>
<dbReference type="OrthoDB" id="8606126at2"/>
<proteinExistence type="predicted"/>
<dbReference type="Pfam" id="PF14300">
    <property type="entry name" value="DMP19"/>
    <property type="match status" value="1"/>
</dbReference>
<evidence type="ECO:0000313" key="2">
    <source>
        <dbReference type="EMBL" id="CEA16494.1"/>
    </source>
</evidence>
<protein>
    <recommendedName>
        <fullName evidence="1">DNA mimic protein DMP19 C-terminal domain-containing protein</fullName>
    </recommendedName>
</protein>
<gene>
    <name evidence="2" type="ORF">ING2E5B_1749</name>
</gene>
<dbReference type="AlphaFoldDB" id="A0A098C0N8"/>
<dbReference type="EMBL" id="LN515532">
    <property type="protein sequence ID" value="CEA16494.1"/>
    <property type="molecule type" value="Genomic_DNA"/>
</dbReference>
<dbReference type="HOGENOM" id="CLU_107474_0_0_10"/>
<accession>A0A098C0N8</accession>
<reference evidence="2 3" key="1">
    <citation type="submission" date="2014-08" db="EMBL/GenBank/DDBJ databases">
        <authorList>
            <person name="Wibberg D."/>
        </authorList>
    </citation>
    <scope>NUCLEOTIDE SEQUENCE [LARGE SCALE GENOMIC DNA]</scope>
    <source>
        <strain evidence="3">ING2-E5B</strain>
    </source>
</reference>
<dbReference type="InterPro" id="IPR025402">
    <property type="entry name" value="DMP19_C"/>
</dbReference>
<evidence type="ECO:0000313" key="3">
    <source>
        <dbReference type="Proteomes" id="UP000032417"/>
    </source>
</evidence>
<dbReference type="Proteomes" id="UP000032417">
    <property type="component" value="Chromosome 1"/>
</dbReference>
<feature type="domain" description="DNA mimic protein DMP19 C-terminal" evidence="1">
    <location>
        <begin position="42"/>
        <end position="157"/>
    </location>
</feature>
<keyword evidence="3" id="KW-1185">Reference proteome</keyword>
<organism evidence="2 3">
    <name type="scientific">Fermentimonas caenicola</name>
    <dbReference type="NCBI Taxonomy" id="1562970"/>
    <lineage>
        <taxon>Bacteria</taxon>
        <taxon>Pseudomonadati</taxon>
        <taxon>Bacteroidota</taxon>
        <taxon>Bacteroidia</taxon>
        <taxon>Bacteroidales</taxon>
        <taxon>Dysgonomonadaceae</taxon>
        <taxon>Fermentimonas</taxon>
    </lineage>
</organism>
<sequence length="166" mass="19203">MVQIAESKIIEAAEKGMDEFLKVFTDAYLEELGGDITSENIDKLNGYQHTLLALRFFSEEINEGGFVQLIQNGYGGYVLDNPTAKSLKLMGAKGLSKILYKAKDIYDAHREELERETTEEEFMAMYTEFEQFDELEEKYFYIEEEEIAIVAQYVDENLEDFAEIQK</sequence>
<name>A0A098C0N8_9BACT</name>
<dbReference type="PATRIC" id="fig|1562970.3.peg.1735"/>
<dbReference type="KEGG" id="pbt:ING2E5B_1749"/>